<evidence type="ECO:0000313" key="1">
    <source>
        <dbReference type="EMBL" id="MCQ6288834.1"/>
    </source>
</evidence>
<sequence>MILAGITYFEKENLFEYTQKLAHKFYQEDNHLKASKYFYLASKSKEKILEKEGLK</sequence>
<evidence type="ECO:0008006" key="3">
    <source>
        <dbReference type="Google" id="ProtNLM"/>
    </source>
</evidence>
<name>A0AAW5L9I7_BACCE</name>
<protein>
    <recommendedName>
        <fullName evidence="3">Response regulator aspartate phosphatase</fullName>
    </recommendedName>
</protein>
<dbReference type="Gene3D" id="1.25.40.10">
    <property type="entry name" value="Tetratricopeptide repeat domain"/>
    <property type="match status" value="1"/>
</dbReference>
<proteinExistence type="predicted"/>
<reference evidence="1" key="1">
    <citation type="submission" date="2022-07" db="EMBL/GenBank/DDBJ databases">
        <title>Identification and characterization of Bacillus thuringiensis and other Bacillus cereus group isolates from spinach by whole genome sequencing.</title>
        <authorList>
            <person name="Zao X."/>
            <person name="Zervas A."/>
            <person name="Hendriks M."/>
            <person name="Rajkovic A."/>
            <person name="Van Overbeek L."/>
            <person name="Hendriksen N.B."/>
            <person name="Uyttendaele M."/>
        </authorList>
    </citation>
    <scope>NUCLEOTIDE SEQUENCE</scope>
    <source>
        <strain evidence="1">781001F-1</strain>
    </source>
</reference>
<accession>A0AAW5L9I7</accession>
<comment type="caution">
    <text evidence="1">The sequence shown here is derived from an EMBL/GenBank/DDBJ whole genome shotgun (WGS) entry which is preliminary data.</text>
</comment>
<dbReference type="InterPro" id="IPR011990">
    <property type="entry name" value="TPR-like_helical_dom_sf"/>
</dbReference>
<dbReference type="EMBL" id="JANHEB010000095">
    <property type="protein sequence ID" value="MCQ6288834.1"/>
    <property type="molecule type" value="Genomic_DNA"/>
</dbReference>
<dbReference type="Proteomes" id="UP001204643">
    <property type="component" value="Unassembled WGS sequence"/>
</dbReference>
<dbReference type="RefSeq" id="WP_256425409.1">
    <property type="nucleotide sequence ID" value="NZ_JANHDY010000122.1"/>
</dbReference>
<evidence type="ECO:0000313" key="2">
    <source>
        <dbReference type="Proteomes" id="UP001204643"/>
    </source>
</evidence>
<organism evidence="1 2">
    <name type="scientific">Bacillus cereus</name>
    <dbReference type="NCBI Taxonomy" id="1396"/>
    <lineage>
        <taxon>Bacteria</taxon>
        <taxon>Bacillati</taxon>
        <taxon>Bacillota</taxon>
        <taxon>Bacilli</taxon>
        <taxon>Bacillales</taxon>
        <taxon>Bacillaceae</taxon>
        <taxon>Bacillus</taxon>
        <taxon>Bacillus cereus group</taxon>
    </lineage>
</organism>
<dbReference type="AlphaFoldDB" id="A0AAW5L9I7"/>
<gene>
    <name evidence="1" type="ORF">NPM19_30080</name>
</gene>